<dbReference type="AlphaFoldDB" id="H0EVP7"/>
<accession>H0EVP7</accession>
<dbReference type="HOGENOM" id="CLU_2250437_0_0_1"/>
<proteinExistence type="predicted"/>
<dbReference type="Proteomes" id="UP000005446">
    <property type="component" value="Unassembled WGS sequence"/>
</dbReference>
<sequence length="104" mass="11431">MAPPTPEAEAHQILIDQLDIHAIPKPFRSAHWKPNQRRNKNIKTIIGDVIRKEASTMATQDNSGAVTPLPDDSVTLHGICNFTTKSSTGITEPIKISPGKEHEE</sequence>
<organism evidence="1 2">
    <name type="scientific">Glarea lozoyensis (strain ATCC 74030 / MF5533)</name>
    <dbReference type="NCBI Taxonomy" id="1104152"/>
    <lineage>
        <taxon>Eukaryota</taxon>
        <taxon>Fungi</taxon>
        <taxon>Dikarya</taxon>
        <taxon>Ascomycota</taxon>
        <taxon>Pezizomycotina</taxon>
        <taxon>Leotiomycetes</taxon>
        <taxon>Helotiales</taxon>
        <taxon>Helotiaceae</taxon>
        <taxon>Glarea</taxon>
    </lineage>
</organism>
<protein>
    <submittedName>
        <fullName evidence="1">Uncharacterized protein</fullName>
    </submittedName>
</protein>
<reference evidence="1 2" key="1">
    <citation type="journal article" date="2012" name="Eukaryot. Cell">
        <title>Genome sequence of the fungus Glarea lozoyensis: the first genome sequence of a species from the Helotiaceae family.</title>
        <authorList>
            <person name="Youssar L."/>
            <person name="Gruening B.A."/>
            <person name="Erxleben A."/>
            <person name="Guenther S."/>
            <person name="Huettel W."/>
        </authorList>
    </citation>
    <scope>NUCLEOTIDE SEQUENCE [LARGE SCALE GENOMIC DNA]</scope>
    <source>
        <strain evidence="2">ATCC 74030 / MF5533</strain>
    </source>
</reference>
<name>H0EVP7_GLAL7</name>
<gene>
    <name evidence="1" type="ORF">M7I_6848</name>
</gene>
<evidence type="ECO:0000313" key="1">
    <source>
        <dbReference type="EMBL" id="EHK97431.1"/>
    </source>
</evidence>
<comment type="caution">
    <text evidence="1">The sequence shown here is derived from an EMBL/GenBank/DDBJ whole genome shotgun (WGS) entry which is preliminary data.</text>
</comment>
<evidence type="ECO:0000313" key="2">
    <source>
        <dbReference type="Proteomes" id="UP000005446"/>
    </source>
</evidence>
<dbReference type="InParanoid" id="H0EVP7"/>
<dbReference type="EMBL" id="AGUE01000195">
    <property type="protein sequence ID" value="EHK97431.1"/>
    <property type="molecule type" value="Genomic_DNA"/>
</dbReference>
<dbReference type="OrthoDB" id="49520at2759"/>
<keyword evidence="2" id="KW-1185">Reference proteome</keyword>